<feature type="domain" description="HTH lysR-type" evidence="5">
    <location>
        <begin position="1"/>
        <end position="58"/>
    </location>
</feature>
<dbReference type="SUPFAM" id="SSF53850">
    <property type="entry name" value="Periplasmic binding protein-like II"/>
    <property type="match status" value="1"/>
</dbReference>
<dbReference type="AlphaFoldDB" id="A0A1I1YNE2"/>
<dbReference type="PROSITE" id="PS50931">
    <property type="entry name" value="HTH_LYSR"/>
    <property type="match status" value="1"/>
</dbReference>
<dbReference type="GO" id="GO:0003700">
    <property type="term" value="F:DNA-binding transcription factor activity"/>
    <property type="evidence" value="ECO:0007669"/>
    <property type="project" value="InterPro"/>
</dbReference>
<dbReference type="Pfam" id="PF00126">
    <property type="entry name" value="HTH_1"/>
    <property type="match status" value="1"/>
</dbReference>
<evidence type="ECO:0000313" key="6">
    <source>
        <dbReference type="EMBL" id="SFE20939.1"/>
    </source>
</evidence>
<dbReference type="Proteomes" id="UP000199323">
    <property type="component" value="Unassembled WGS sequence"/>
</dbReference>
<sequence length="318" mass="33576">MTPTQLRAFTATVRLGSVKAAAADLSVSEAAVSMHIAHLRKELGDKLFTRAASGLAFTPGGLRLASRAAEMLGLQDQTVLEVSQAGAGRRLLRVAASSLFAEHAAPGLIELFASRADDLNVELSVHNPQRFGAMLVSRTVDVAIGPRPATVDDSMSCTPFLNYQVIAVVGTGHPLATARAGAAELREQTWLLGPSAAGRVGMVPSVLRRLNIAERDQRIFQSHAAAVEEAKHGKGVALVVAFAVAKDLAAGDLHQVTGAFQPSRGSWHLLTLPERDAPPAAAELRRFVTTPRATQAMLRGAGVTAGRFRPAVHVTLWS</sequence>
<keyword evidence="3" id="KW-0238">DNA-binding</keyword>
<accession>A0A1I1YNE2</accession>
<dbReference type="Pfam" id="PF03466">
    <property type="entry name" value="LysR_substrate"/>
    <property type="match status" value="1"/>
</dbReference>
<dbReference type="OrthoDB" id="4512679at2"/>
<keyword evidence="4" id="KW-0804">Transcription</keyword>
<dbReference type="EMBL" id="FONG01000002">
    <property type="protein sequence ID" value="SFE20939.1"/>
    <property type="molecule type" value="Genomic_DNA"/>
</dbReference>
<evidence type="ECO:0000259" key="5">
    <source>
        <dbReference type="PROSITE" id="PS50931"/>
    </source>
</evidence>
<dbReference type="RefSeq" id="WP_093711831.1">
    <property type="nucleotide sequence ID" value="NZ_FONG01000002.1"/>
</dbReference>
<evidence type="ECO:0000256" key="3">
    <source>
        <dbReference type="ARBA" id="ARBA00023125"/>
    </source>
</evidence>
<organism evidence="6 7">
    <name type="scientific">Actinacidiphila alni</name>
    <dbReference type="NCBI Taxonomy" id="380248"/>
    <lineage>
        <taxon>Bacteria</taxon>
        <taxon>Bacillati</taxon>
        <taxon>Actinomycetota</taxon>
        <taxon>Actinomycetes</taxon>
        <taxon>Kitasatosporales</taxon>
        <taxon>Streptomycetaceae</taxon>
        <taxon>Actinacidiphila</taxon>
    </lineage>
</organism>
<keyword evidence="2" id="KW-0805">Transcription regulation</keyword>
<name>A0A1I1YNE2_9ACTN</name>
<dbReference type="InterPro" id="IPR036388">
    <property type="entry name" value="WH-like_DNA-bd_sf"/>
</dbReference>
<dbReference type="PANTHER" id="PTHR30126:SF39">
    <property type="entry name" value="HTH-TYPE TRANSCRIPTIONAL REGULATOR CYSL"/>
    <property type="match status" value="1"/>
</dbReference>
<dbReference type="GO" id="GO:0000976">
    <property type="term" value="F:transcription cis-regulatory region binding"/>
    <property type="evidence" value="ECO:0007669"/>
    <property type="project" value="TreeGrafter"/>
</dbReference>
<dbReference type="STRING" id="380248.SAMN05216251_102101"/>
<proteinExistence type="inferred from homology"/>
<evidence type="ECO:0000256" key="4">
    <source>
        <dbReference type="ARBA" id="ARBA00023163"/>
    </source>
</evidence>
<evidence type="ECO:0000256" key="2">
    <source>
        <dbReference type="ARBA" id="ARBA00023015"/>
    </source>
</evidence>
<evidence type="ECO:0000313" key="7">
    <source>
        <dbReference type="Proteomes" id="UP000199323"/>
    </source>
</evidence>
<dbReference type="Gene3D" id="3.40.190.10">
    <property type="entry name" value="Periplasmic binding protein-like II"/>
    <property type="match status" value="2"/>
</dbReference>
<dbReference type="InterPro" id="IPR036390">
    <property type="entry name" value="WH_DNA-bd_sf"/>
</dbReference>
<protein>
    <submittedName>
        <fullName evidence="6">Transcriptional regulator, LysR family</fullName>
    </submittedName>
</protein>
<dbReference type="SUPFAM" id="SSF46785">
    <property type="entry name" value="Winged helix' DNA-binding domain"/>
    <property type="match status" value="1"/>
</dbReference>
<reference evidence="6 7" key="1">
    <citation type="submission" date="2016-10" db="EMBL/GenBank/DDBJ databases">
        <authorList>
            <person name="de Groot N.N."/>
        </authorList>
    </citation>
    <scope>NUCLEOTIDE SEQUENCE [LARGE SCALE GENOMIC DNA]</scope>
    <source>
        <strain evidence="6 7">CGMCC 4.3510</strain>
    </source>
</reference>
<comment type="similarity">
    <text evidence="1">Belongs to the LysR transcriptional regulatory family.</text>
</comment>
<dbReference type="PANTHER" id="PTHR30126">
    <property type="entry name" value="HTH-TYPE TRANSCRIPTIONAL REGULATOR"/>
    <property type="match status" value="1"/>
</dbReference>
<dbReference type="InterPro" id="IPR005119">
    <property type="entry name" value="LysR_subst-bd"/>
</dbReference>
<evidence type="ECO:0000256" key="1">
    <source>
        <dbReference type="ARBA" id="ARBA00009437"/>
    </source>
</evidence>
<dbReference type="PRINTS" id="PR00039">
    <property type="entry name" value="HTHLYSR"/>
</dbReference>
<dbReference type="InterPro" id="IPR000847">
    <property type="entry name" value="LysR_HTH_N"/>
</dbReference>
<keyword evidence="7" id="KW-1185">Reference proteome</keyword>
<dbReference type="Gene3D" id="1.10.10.10">
    <property type="entry name" value="Winged helix-like DNA-binding domain superfamily/Winged helix DNA-binding domain"/>
    <property type="match status" value="1"/>
</dbReference>
<gene>
    <name evidence="6" type="ORF">SAMN05216251_102101</name>
</gene>